<evidence type="ECO:0000313" key="2">
    <source>
        <dbReference type="EMBL" id="OUR99752.1"/>
    </source>
</evidence>
<accession>A0A1Y5FC22</accession>
<comment type="caution">
    <text evidence="2">The sequence shown here is derived from an EMBL/GenBank/DDBJ whole genome shotgun (WGS) entry which is preliminary data.</text>
</comment>
<evidence type="ECO:0000313" key="3">
    <source>
        <dbReference type="Proteomes" id="UP000196531"/>
    </source>
</evidence>
<evidence type="ECO:0000256" key="1">
    <source>
        <dbReference type="SAM" id="SignalP"/>
    </source>
</evidence>
<gene>
    <name evidence="2" type="ORF">A9Q84_01630</name>
</gene>
<protein>
    <recommendedName>
        <fullName evidence="4">Secreted protein</fullName>
    </recommendedName>
</protein>
<reference evidence="3" key="1">
    <citation type="journal article" date="2017" name="Proc. Natl. Acad. Sci. U.S.A.">
        <title>Simulation of Deepwater Horizon oil plume reveals substrate specialization within a complex community of hydrocarbon-degraders.</title>
        <authorList>
            <person name="Hu P."/>
            <person name="Dubinsky E.A."/>
            <person name="Probst A.J."/>
            <person name="Wang J."/>
            <person name="Sieber C.M.K."/>
            <person name="Tom L.M."/>
            <person name="Gardinali P."/>
            <person name="Banfield J.F."/>
            <person name="Atlas R.M."/>
            <person name="Andersen G.L."/>
        </authorList>
    </citation>
    <scope>NUCLEOTIDE SEQUENCE [LARGE SCALE GENOMIC DNA]</scope>
</reference>
<feature type="signal peptide" evidence="1">
    <location>
        <begin position="1"/>
        <end position="21"/>
    </location>
</feature>
<sequence>MKKALALVITTATLLTPSVSAVTQKFNFDLNAQHSRGQQTLQLKKMIKNKYGRKALQGFKLKKVTISAKSKKGGADANLQVGYKETYPQTISGTPENFDSHSSGYSSLSFMAPRGSQRAQGQWKLHIKGNVKVDSVSAVTKMQPSYNYESVGRFNFQHQKSFKVAKIVGSSEKINVGSGFKAIQISASGKSVSITEVKVKFKDGQVVTLEEMKGKVKGTKSFKFKHELGKPIKFIKVSAVSNNLFGSRGKLHIKTATGPNRRQ</sequence>
<keyword evidence="1" id="KW-0732">Signal</keyword>
<evidence type="ECO:0008006" key="4">
    <source>
        <dbReference type="Google" id="ProtNLM"/>
    </source>
</evidence>
<dbReference type="AlphaFoldDB" id="A0A1Y5FC22"/>
<dbReference type="Proteomes" id="UP000196531">
    <property type="component" value="Unassembled WGS sequence"/>
</dbReference>
<feature type="chain" id="PRO_5012893018" description="Secreted protein" evidence="1">
    <location>
        <begin position="22"/>
        <end position="263"/>
    </location>
</feature>
<dbReference type="EMBL" id="MAAO01000002">
    <property type="protein sequence ID" value="OUR99752.1"/>
    <property type="molecule type" value="Genomic_DNA"/>
</dbReference>
<proteinExistence type="predicted"/>
<name>A0A1Y5FC22_9BACT</name>
<organism evidence="2 3">
    <name type="scientific">Halobacteriovorax marinus</name>
    <dbReference type="NCBI Taxonomy" id="97084"/>
    <lineage>
        <taxon>Bacteria</taxon>
        <taxon>Pseudomonadati</taxon>
        <taxon>Bdellovibrionota</taxon>
        <taxon>Bacteriovoracia</taxon>
        <taxon>Bacteriovoracales</taxon>
        <taxon>Halobacteriovoraceae</taxon>
        <taxon>Halobacteriovorax</taxon>
    </lineage>
</organism>